<accession>A0AAE0YCG2</accession>
<gene>
    <name evidence="2" type="ORF">RRG08_005658</name>
</gene>
<evidence type="ECO:0000313" key="2">
    <source>
        <dbReference type="EMBL" id="KAK3740966.1"/>
    </source>
</evidence>
<feature type="region of interest" description="Disordered" evidence="1">
    <location>
        <begin position="46"/>
        <end position="69"/>
    </location>
</feature>
<keyword evidence="3" id="KW-1185">Reference proteome</keyword>
<reference evidence="2" key="1">
    <citation type="journal article" date="2023" name="G3 (Bethesda)">
        <title>A reference genome for the long-term kleptoplast-retaining sea slug Elysia crispata morphotype clarki.</title>
        <authorList>
            <person name="Eastman K.E."/>
            <person name="Pendleton A.L."/>
            <person name="Shaikh M.A."/>
            <person name="Suttiyut T."/>
            <person name="Ogas R."/>
            <person name="Tomko P."/>
            <person name="Gavelis G."/>
            <person name="Widhalm J.R."/>
            <person name="Wisecaver J.H."/>
        </authorList>
    </citation>
    <scope>NUCLEOTIDE SEQUENCE</scope>
    <source>
        <strain evidence="2">ECLA1</strain>
    </source>
</reference>
<dbReference type="EMBL" id="JAWDGP010006450">
    <property type="protein sequence ID" value="KAK3740966.1"/>
    <property type="molecule type" value="Genomic_DNA"/>
</dbReference>
<organism evidence="2 3">
    <name type="scientific">Elysia crispata</name>
    <name type="common">lettuce slug</name>
    <dbReference type="NCBI Taxonomy" id="231223"/>
    <lineage>
        <taxon>Eukaryota</taxon>
        <taxon>Metazoa</taxon>
        <taxon>Spiralia</taxon>
        <taxon>Lophotrochozoa</taxon>
        <taxon>Mollusca</taxon>
        <taxon>Gastropoda</taxon>
        <taxon>Heterobranchia</taxon>
        <taxon>Euthyneura</taxon>
        <taxon>Panpulmonata</taxon>
        <taxon>Sacoglossa</taxon>
        <taxon>Placobranchoidea</taxon>
        <taxon>Plakobranchidae</taxon>
        <taxon>Elysia</taxon>
    </lineage>
</organism>
<dbReference type="Proteomes" id="UP001283361">
    <property type="component" value="Unassembled WGS sequence"/>
</dbReference>
<sequence>MGKLWIVLTSKQSGSSTYSTFRKCVSEEEQSQGDTLYVSVLGGAGGGGQAGSTKRGQDSHYNSRSGRKASIRARFML</sequence>
<evidence type="ECO:0000256" key="1">
    <source>
        <dbReference type="SAM" id="MobiDB-lite"/>
    </source>
</evidence>
<proteinExistence type="predicted"/>
<dbReference type="AlphaFoldDB" id="A0AAE0YCG2"/>
<comment type="caution">
    <text evidence="2">The sequence shown here is derived from an EMBL/GenBank/DDBJ whole genome shotgun (WGS) entry which is preliminary data.</text>
</comment>
<name>A0AAE0YCG2_9GAST</name>
<protein>
    <submittedName>
        <fullName evidence="2">Uncharacterized protein</fullName>
    </submittedName>
</protein>
<evidence type="ECO:0000313" key="3">
    <source>
        <dbReference type="Proteomes" id="UP001283361"/>
    </source>
</evidence>